<dbReference type="STRING" id="890420.SAMN05216226_12710"/>
<dbReference type="InterPro" id="IPR001173">
    <property type="entry name" value="Glyco_trans_2-like"/>
</dbReference>
<protein>
    <submittedName>
        <fullName evidence="4">Glycosyl transferase family 2</fullName>
    </submittedName>
</protein>
<feature type="transmembrane region" description="Helical" evidence="2">
    <location>
        <begin position="386"/>
        <end position="408"/>
    </location>
</feature>
<sequence>MSSETTQEDAISEAERDRDKSKIQIKTEVTDSPIIGLYVTHDTNADEVAGAILRANRQDFPVVVAHNENPGIEPVSFARQLQVEVVDLAGHSHAENPKDALNELARLSGFPSLIWQADPADRIDFEAITDSIYSFDEYVIDPPTRPDVDSDPHVLVAIPAYNEEATIDTVVREANPYADEVVVIDDGSSDQTSEVAAEAGATVIEHEHNQGYGAALKTAFEEAAKSDSDHLVILDGDGQHDASDIPQLVSEQNSTASEIIIGSRYTSDGSTDAPLYRHFGLFVVNLLTNLSFGVLRPKSWINDTQSGFRAYNKQAIQSLAEDESIGDRMSASTDILYHAHKNDYHVREVGTTIEYELENTSSLNPVSHGVILVSNILKTIEQERPITAMGVPGFVTVFCGLGFGYWTFSNYISTGTFPLGLAIISVFFGLTGLLGCFTAIILHSLQQHLSE</sequence>
<keyword evidence="2" id="KW-0472">Membrane</keyword>
<proteinExistence type="predicted"/>
<dbReference type="PANTHER" id="PTHR48090">
    <property type="entry name" value="UNDECAPRENYL-PHOSPHATE 4-DEOXY-4-FORMAMIDO-L-ARABINOSE TRANSFERASE-RELATED"/>
    <property type="match status" value="1"/>
</dbReference>
<dbReference type="InterPro" id="IPR050256">
    <property type="entry name" value="Glycosyltransferase_2"/>
</dbReference>
<dbReference type="Proteomes" id="UP000198856">
    <property type="component" value="Unassembled WGS sequence"/>
</dbReference>
<dbReference type="AlphaFoldDB" id="A0A1G8ZKH6"/>
<dbReference type="RefSeq" id="WP_092704818.1">
    <property type="nucleotide sequence ID" value="NZ_FNFC01000027.1"/>
</dbReference>
<feature type="domain" description="Glycosyltransferase 2-like" evidence="3">
    <location>
        <begin position="156"/>
        <end position="316"/>
    </location>
</feature>
<keyword evidence="4" id="KW-0808">Transferase</keyword>
<dbReference type="OrthoDB" id="11098at2157"/>
<evidence type="ECO:0000313" key="5">
    <source>
        <dbReference type="Proteomes" id="UP000198856"/>
    </source>
</evidence>
<keyword evidence="5" id="KW-1185">Reference proteome</keyword>
<evidence type="ECO:0000256" key="1">
    <source>
        <dbReference type="SAM" id="MobiDB-lite"/>
    </source>
</evidence>
<feature type="transmembrane region" description="Helical" evidence="2">
    <location>
        <begin position="420"/>
        <end position="442"/>
    </location>
</feature>
<evidence type="ECO:0000259" key="3">
    <source>
        <dbReference type="Pfam" id="PF00535"/>
    </source>
</evidence>
<dbReference type="Pfam" id="PF00535">
    <property type="entry name" value="Glycos_transf_2"/>
    <property type="match status" value="1"/>
</dbReference>
<keyword evidence="2" id="KW-0812">Transmembrane</keyword>
<evidence type="ECO:0000313" key="4">
    <source>
        <dbReference type="EMBL" id="SDK15632.1"/>
    </source>
</evidence>
<keyword evidence="2" id="KW-1133">Transmembrane helix</keyword>
<dbReference type="PANTHER" id="PTHR48090:SF7">
    <property type="entry name" value="RFBJ PROTEIN"/>
    <property type="match status" value="1"/>
</dbReference>
<reference evidence="4 5" key="1">
    <citation type="submission" date="2016-10" db="EMBL/GenBank/DDBJ databases">
        <authorList>
            <person name="de Groot N.N."/>
        </authorList>
    </citation>
    <scope>NUCLEOTIDE SEQUENCE [LARGE SCALE GENOMIC DNA]</scope>
    <source>
        <strain evidence="4 5">IBRC-M10015</strain>
    </source>
</reference>
<accession>A0A1G8ZKH6</accession>
<feature type="region of interest" description="Disordered" evidence="1">
    <location>
        <begin position="1"/>
        <end position="20"/>
    </location>
</feature>
<dbReference type="SUPFAM" id="SSF53448">
    <property type="entry name" value="Nucleotide-diphospho-sugar transferases"/>
    <property type="match status" value="1"/>
</dbReference>
<feature type="compositionally biased region" description="Acidic residues" evidence="1">
    <location>
        <begin position="1"/>
        <end position="12"/>
    </location>
</feature>
<evidence type="ECO:0000256" key="2">
    <source>
        <dbReference type="SAM" id="Phobius"/>
    </source>
</evidence>
<dbReference type="InterPro" id="IPR029044">
    <property type="entry name" value="Nucleotide-diphossugar_trans"/>
</dbReference>
<dbReference type="EMBL" id="FNFC01000027">
    <property type="protein sequence ID" value="SDK15632.1"/>
    <property type="molecule type" value="Genomic_DNA"/>
</dbReference>
<organism evidence="4 5">
    <name type="scientific">Halovenus aranensis</name>
    <dbReference type="NCBI Taxonomy" id="890420"/>
    <lineage>
        <taxon>Archaea</taxon>
        <taxon>Methanobacteriati</taxon>
        <taxon>Methanobacteriota</taxon>
        <taxon>Stenosarchaea group</taxon>
        <taxon>Halobacteria</taxon>
        <taxon>Halobacteriales</taxon>
        <taxon>Haloarculaceae</taxon>
        <taxon>Halovenus</taxon>
    </lineage>
</organism>
<gene>
    <name evidence="4" type="ORF">SAMN05216226_12710</name>
</gene>
<dbReference type="CDD" id="cd04179">
    <property type="entry name" value="DPM_DPG-synthase_like"/>
    <property type="match status" value="1"/>
</dbReference>
<name>A0A1G8ZKH6_9EURY</name>
<dbReference type="GO" id="GO:0016740">
    <property type="term" value="F:transferase activity"/>
    <property type="evidence" value="ECO:0007669"/>
    <property type="project" value="UniProtKB-KW"/>
</dbReference>
<dbReference type="Gene3D" id="3.90.550.10">
    <property type="entry name" value="Spore Coat Polysaccharide Biosynthesis Protein SpsA, Chain A"/>
    <property type="match status" value="1"/>
</dbReference>